<evidence type="ECO:0000313" key="4">
    <source>
        <dbReference type="Proteomes" id="UP000516422"/>
    </source>
</evidence>
<dbReference type="Proteomes" id="UP000516422">
    <property type="component" value="Chromosome"/>
</dbReference>
<organism evidence="3 4">
    <name type="scientific">Streptomyces griseofuscus</name>
    <dbReference type="NCBI Taxonomy" id="146922"/>
    <lineage>
        <taxon>Bacteria</taxon>
        <taxon>Bacillati</taxon>
        <taxon>Actinomycetota</taxon>
        <taxon>Actinomycetes</taxon>
        <taxon>Kitasatosporales</taxon>
        <taxon>Streptomycetaceae</taxon>
        <taxon>Streptomyces</taxon>
    </lineage>
</organism>
<keyword evidence="2" id="KW-0472">Membrane</keyword>
<dbReference type="Pfam" id="PF19953">
    <property type="entry name" value="EACC1"/>
    <property type="match status" value="1"/>
</dbReference>
<reference evidence="3 4" key="1">
    <citation type="submission" date="2020-04" db="EMBL/GenBank/DDBJ databases">
        <title>Characterization and engineering of Streptomyces griseofuscus DSM40191 as a potential heterologous host for expression of BGCs.</title>
        <authorList>
            <person name="Gren T."/>
            <person name="Whitford C.M."/>
            <person name="Mohite O.S."/>
            <person name="Joergensen T.S."/>
            <person name="Nielsen J.B."/>
            <person name="Lee S.Y."/>
            <person name="Weber T."/>
        </authorList>
    </citation>
    <scope>NUCLEOTIDE SEQUENCE [LARGE SCALE GENOMIC DNA]</scope>
    <source>
        <strain evidence="3 4">DSM 40191</strain>
    </source>
</reference>
<keyword evidence="2" id="KW-1133">Transmembrane helix</keyword>
<keyword evidence="2" id="KW-0812">Transmembrane</keyword>
<evidence type="ECO:0000256" key="2">
    <source>
        <dbReference type="SAM" id="Phobius"/>
    </source>
</evidence>
<protein>
    <submittedName>
        <fullName evidence="3">Uncharacterized protein</fullName>
    </submittedName>
</protein>
<dbReference type="KEGG" id="sgf:HEP81_02011"/>
<dbReference type="EMBL" id="CP051006">
    <property type="protein sequence ID" value="QNT92338.1"/>
    <property type="molecule type" value="Genomic_DNA"/>
</dbReference>
<name>A0A7H1PWA8_9ACTN</name>
<evidence type="ECO:0000256" key="1">
    <source>
        <dbReference type="SAM" id="MobiDB-lite"/>
    </source>
</evidence>
<sequence>MRSLLAVDGPEGPDSLADLRDWLSDEALLRGRVQVPPSAPDAGELGAWSDTLIVAVGTGGALTALARAVAVYVRQPRRSTVRVKVVAPDGTRTELTVQYAKNLDAVEKLLRTALHSDTDTGREAVSGGAAPALGEASEAEG</sequence>
<gene>
    <name evidence="3" type="ORF">HEP81_02011</name>
</gene>
<dbReference type="RefSeq" id="WP_051850144.1">
    <property type="nucleotide sequence ID" value="NZ_CP051006.1"/>
</dbReference>
<feature type="transmembrane region" description="Helical" evidence="2">
    <location>
        <begin position="52"/>
        <end position="73"/>
    </location>
</feature>
<dbReference type="InterPro" id="IPR045428">
    <property type="entry name" value="EACC1"/>
</dbReference>
<proteinExistence type="predicted"/>
<dbReference type="GeneID" id="91461607"/>
<evidence type="ECO:0000313" key="3">
    <source>
        <dbReference type="EMBL" id="QNT92338.1"/>
    </source>
</evidence>
<dbReference type="AlphaFoldDB" id="A0A7H1PWA8"/>
<accession>A0A7H1PWA8</accession>
<feature type="region of interest" description="Disordered" evidence="1">
    <location>
        <begin position="117"/>
        <end position="141"/>
    </location>
</feature>